<reference evidence="2" key="1">
    <citation type="submission" date="2020-04" db="EMBL/GenBank/DDBJ databases">
        <authorList>
            <person name="Alioto T."/>
            <person name="Alioto T."/>
            <person name="Gomez Garrido J."/>
        </authorList>
    </citation>
    <scope>NUCLEOTIDE SEQUENCE</scope>
    <source>
        <strain evidence="2">A484AB</strain>
    </source>
</reference>
<dbReference type="Proteomes" id="UP001152795">
    <property type="component" value="Unassembled WGS sequence"/>
</dbReference>
<keyword evidence="3" id="KW-1185">Reference proteome</keyword>
<name>A0A6S7GBT4_PARCT</name>
<organism evidence="2 3">
    <name type="scientific">Paramuricea clavata</name>
    <name type="common">Red gorgonian</name>
    <name type="synonym">Violescent sea-whip</name>
    <dbReference type="NCBI Taxonomy" id="317549"/>
    <lineage>
        <taxon>Eukaryota</taxon>
        <taxon>Metazoa</taxon>
        <taxon>Cnidaria</taxon>
        <taxon>Anthozoa</taxon>
        <taxon>Octocorallia</taxon>
        <taxon>Malacalcyonacea</taxon>
        <taxon>Plexauridae</taxon>
        <taxon>Paramuricea</taxon>
    </lineage>
</organism>
<accession>A0A6S7GBT4</accession>
<evidence type="ECO:0000313" key="3">
    <source>
        <dbReference type="Proteomes" id="UP001152795"/>
    </source>
</evidence>
<sequence length="541" mass="60913">MGAGVSNPVPPASANFATTCISLQQGSDITAVHLDEAGANAIQEAINETWKQGLIPVEHDCGSVTWFRLGGQPFIQANEETSTQLRQMIGKILERLAAVGWKVVQTAQIGRKFEQSTIFLRKSAPEFSTLPYIGIGLSSNDSLLFVNLPANLEQPLREAIQIAWRLGHRGWTYSDGVLKVKLSGTPWKSSEEEAIQSKILIQEIIATLRRHQWAFVCNVNTKCTTDSLFFKFDPTIVPGESTDFCTISLNRDDRLRLIKVKEDVISRIRQVIVSIWGPDKIQKEKDWYGSWEFKLAGIPWHSTSDESIKARYLVLKVLEAMREKGWHAIAAIEMSRRGGSKSVLVFQQAQPRNDPITCLALADKDKFRLINMKPDMVDLFKRTVLSRWGQGYESEKEKEFPFGNVWQMKLFCEPWHGGVRNDTVHAKSIISHVVEEFYKKGWRLYICGDVSSEWIEKDDTVVAETGKKLQYPRDSHSLFFVYDPYNTGQPTAPTYGFNTQQYGMPGLPYPSAPPMVAPLYPPLSSDPPPPSYSQATGIPHS</sequence>
<dbReference type="PANTHER" id="PTHR38696:SF1">
    <property type="entry name" value="MEDIATOR OF RNA POLYMERASE II TRANSCRIPTION SUBUNIT 13"/>
    <property type="match status" value="1"/>
</dbReference>
<dbReference type="AlphaFoldDB" id="A0A6S7GBT4"/>
<comment type="caution">
    <text evidence="2">The sequence shown here is derived from an EMBL/GenBank/DDBJ whole genome shotgun (WGS) entry which is preliminary data.</text>
</comment>
<evidence type="ECO:0000256" key="1">
    <source>
        <dbReference type="SAM" id="MobiDB-lite"/>
    </source>
</evidence>
<dbReference type="PANTHER" id="PTHR38696">
    <property type="entry name" value="MEDIATOR OF RNA POLYMERASE II TRANSCRIPTION SUBUNIT 13"/>
    <property type="match status" value="1"/>
</dbReference>
<protein>
    <submittedName>
        <fullName evidence="2">Uncharacterized protein</fullName>
    </submittedName>
</protein>
<evidence type="ECO:0000313" key="2">
    <source>
        <dbReference type="EMBL" id="CAB3986036.1"/>
    </source>
</evidence>
<dbReference type="EMBL" id="CACRXK020000956">
    <property type="protein sequence ID" value="CAB3986036.1"/>
    <property type="molecule type" value="Genomic_DNA"/>
</dbReference>
<feature type="region of interest" description="Disordered" evidence="1">
    <location>
        <begin position="519"/>
        <end position="541"/>
    </location>
</feature>
<feature type="compositionally biased region" description="Pro residues" evidence="1">
    <location>
        <begin position="519"/>
        <end position="531"/>
    </location>
</feature>
<gene>
    <name evidence="2" type="ORF">PACLA_8A003019</name>
</gene>
<proteinExistence type="predicted"/>
<dbReference type="OrthoDB" id="57679at2759"/>